<dbReference type="RefSeq" id="WP_232052132.1">
    <property type="nucleotide sequence ID" value="NZ_JBPAJI010000005.1"/>
</dbReference>
<reference evidence="5 6" key="1">
    <citation type="submission" date="2019-02" db="EMBL/GenBank/DDBJ databases">
        <authorList>
            <consortium name="Pathogen Informatics"/>
        </authorList>
    </citation>
    <scope>NUCLEOTIDE SEQUENCE [LARGE SCALE GENOMIC DNA]</scope>
    <source>
        <strain evidence="5 6">3012STDY6756504</strain>
    </source>
</reference>
<sequence length="326" mass="35808">MSDTTGRMLELLATLQTGRRYSGRDLSARLGVSARTLRRDIDRLRAHGYPVTTQPGPTGYYQLAAGRTLPPLVLDDDEAVATLIALALLGATGTDDPPVDGHTDIGAAADRAFGKIDQFLPTRLRLRAEAVRASLEAAPLIAPAVDAELLALLGAAAGARERVNFDYTNKSGARTARRVEPYRQVNLHLRWYLLAWDLDRDDWRTFRLDRISNAMATGARFTARPLPAESGLAYLRAGLTARRYRAVAVVDAPAAAIRDALKFQDCDIEALGSDRSRVITRVDSFEWLVLQLALTGADFVIEEPGEFRDRCRDLGERLLRAATPKV</sequence>
<dbReference type="InterPro" id="IPR036390">
    <property type="entry name" value="WH_DNA-bd_sf"/>
</dbReference>
<evidence type="ECO:0000256" key="2">
    <source>
        <dbReference type="ARBA" id="ARBA00023125"/>
    </source>
</evidence>
<dbReference type="AlphaFoldDB" id="A0A4U8VXF0"/>
<dbReference type="EMBL" id="LR215973">
    <property type="protein sequence ID" value="VFA98336.1"/>
    <property type="molecule type" value="Genomic_DNA"/>
</dbReference>
<dbReference type="Pfam" id="PF08279">
    <property type="entry name" value="HTH_11"/>
    <property type="match status" value="1"/>
</dbReference>
<organism evidence="5 6">
    <name type="scientific">Nocardia cyriacigeorgica</name>
    <dbReference type="NCBI Taxonomy" id="135487"/>
    <lineage>
        <taxon>Bacteria</taxon>
        <taxon>Bacillati</taxon>
        <taxon>Actinomycetota</taxon>
        <taxon>Actinomycetes</taxon>
        <taxon>Mycobacteriales</taxon>
        <taxon>Nocardiaceae</taxon>
        <taxon>Nocardia</taxon>
    </lineage>
</organism>
<dbReference type="InterPro" id="IPR028349">
    <property type="entry name" value="PafC-like"/>
</dbReference>
<dbReference type="InterPro" id="IPR057727">
    <property type="entry name" value="WCX_dom"/>
</dbReference>
<keyword evidence="1" id="KW-0805">Transcription regulation</keyword>
<dbReference type="PIRSF" id="PIRSF016838">
    <property type="entry name" value="PafC"/>
    <property type="match status" value="1"/>
</dbReference>
<evidence type="ECO:0000259" key="4">
    <source>
        <dbReference type="PROSITE" id="PS51000"/>
    </source>
</evidence>
<dbReference type="PROSITE" id="PS51000">
    <property type="entry name" value="HTH_DEOR_2"/>
    <property type="match status" value="1"/>
</dbReference>
<protein>
    <submittedName>
        <fullName evidence="5">Proteasome accessory factor B</fullName>
    </submittedName>
</protein>
<dbReference type="InterPro" id="IPR011991">
    <property type="entry name" value="ArsR-like_HTH"/>
</dbReference>
<dbReference type="InterPro" id="IPR051534">
    <property type="entry name" value="CBASS_pafABC_assoc_protein"/>
</dbReference>
<dbReference type="InterPro" id="IPR018356">
    <property type="entry name" value="Tscrpt_reg_HTH_DeoR_CS"/>
</dbReference>
<proteinExistence type="predicted"/>
<dbReference type="InterPro" id="IPR026881">
    <property type="entry name" value="WYL_dom"/>
</dbReference>
<evidence type="ECO:0000256" key="1">
    <source>
        <dbReference type="ARBA" id="ARBA00023015"/>
    </source>
</evidence>
<feature type="domain" description="HTH deoR-type" evidence="4">
    <location>
        <begin position="4"/>
        <end position="59"/>
    </location>
</feature>
<evidence type="ECO:0000256" key="3">
    <source>
        <dbReference type="ARBA" id="ARBA00023163"/>
    </source>
</evidence>
<evidence type="ECO:0000313" key="5">
    <source>
        <dbReference type="EMBL" id="VFA98336.1"/>
    </source>
</evidence>
<dbReference type="PANTHER" id="PTHR34580">
    <property type="match status" value="1"/>
</dbReference>
<keyword evidence="2" id="KW-0238">DNA-binding</keyword>
<keyword evidence="3" id="KW-0804">Transcription</keyword>
<dbReference type="PROSITE" id="PS52050">
    <property type="entry name" value="WYL"/>
    <property type="match status" value="1"/>
</dbReference>
<dbReference type="SUPFAM" id="SSF46785">
    <property type="entry name" value="Winged helix' DNA-binding domain"/>
    <property type="match status" value="1"/>
</dbReference>
<name>A0A4U8VXF0_9NOCA</name>
<dbReference type="GO" id="GO:0000502">
    <property type="term" value="C:proteasome complex"/>
    <property type="evidence" value="ECO:0007669"/>
    <property type="project" value="UniProtKB-KW"/>
</dbReference>
<dbReference type="Pfam" id="PF13280">
    <property type="entry name" value="WYL"/>
    <property type="match status" value="1"/>
</dbReference>
<dbReference type="InterPro" id="IPR001034">
    <property type="entry name" value="DeoR_HTH"/>
</dbReference>
<dbReference type="GO" id="GO:0003700">
    <property type="term" value="F:DNA-binding transcription factor activity"/>
    <property type="evidence" value="ECO:0007669"/>
    <property type="project" value="InterPro"/>
</dbReference>
<accession>A0A4U8VXF0</accession>
<evidence type="ECO:0000313" key="6">
    <source>
        <dbReference type="Proteomes" id="UP000290439"/>
    </source>
</evidence>
<dbReference type="PANTHER" id="PTHR34580:SF3">
    <property type="entry name" value="PROTEIN PAFB"/>
    <property type="match status" value="1"/>
</dbReference>
<dbReference type="InterPro" id="IPR013196">
    <property type="entry name" value="HTH_11"/>
</dbReference>
<dbReference type="CDD" id="cd00090">
    <property type="entry name" value="HTH_ARSR"/>
    <property type="match status" value="1"/>
</dbReference>
<dbReference type="Pfam" id="PF25583">
    <property type="entry name" value="WCX"/>
    <property type="match status" value="1"/>
</dbReference>
<dbReference type="GO" id="GO:0003677">
    <property type="term" value="F:DNA binding"/>
    <property type="evidence" value="ECO:0007669"/>
    <property type="project" value="UniProtKB-KW"/>
</dbReference>
<dbReference type="PROSITE" id="PS00894">
    <property type="entry name" value="HTH_DEOR_1"/>
    <property type="match status" value="1"/>
</dbReference>
<keyword evidence="5" id="KW-0647">Proteasome</keyword>
<dbReference type="InterPro" id="IPR036388">
    <property type="entry name" value="WH-like_DNA-bd_sf"/>
</dbReference>
<dbReference type="Gene3D" id="1.10.10.10">
    <property type="entry name" value="Winged helix-like DNA-binding domain superfamily/Winged helix DNA-binding domain"/>
    <property type="match status" value="1"/>
</dbReference>
<gene>
    <name evidence="5" type="primary">pafB_2</name>
    <name evidence="5" type="ORF">NCTC10797_02103</name>
</gene>
<dbReference type="Proteomes" id="UP000290439">
    <property type="component" value="Chromosome"/>
</dbReference>